<proteinExistence type="inferred from homology"/>
<feature type="binding site" evidence="15">
    <location>
        <position position="447"/>
    </location>
    <ligand>
        <name>Mg(2+)</name>
        <dbReference type="ChEBI" id="CHEBI:18420"/>
    </ligand>
</feature>
<dbReference type="InterPro" id="IPR004404">
    <property type="entry name" value="DihydroxyA_deHydtase"/>
</dbReference>
<dbReference type="NCBIfam" id="TIGR00110">
    <property type="entry name" value="ilvD"/>
    <property type="match status" value="1"/>
</dbReference>
<dbReference type="InterPro" id="IPR020558">
    <property type="entry name" value="DiOHA_6PGluconate_deHydtase_CS"/>
</dbReference>
<dbReference type="HAMAP" id="MF_00012">
    <property type="entry name" value="IlvD"/>
    <property type="match status" value="1"/>
</dbReference>
<dbReference type="PANTHER" id="PTHR21000">
    <property type="entry name" value="DIHYDROXY-ACID DEHYDRATASE DAD"/>
    <property type="match status" value="1"/>
</dbReference>
<feature type="binding site" description="via carbamate group" evidence="15">
    <location>
        <position position="125"/>
    </location>
    <ligand>
        <name>Mg(2+)</name>
        <dbReference type="ChEBI" id="CHEBI:18420"/>
    </ligand>
</feature>
<evidence type="ECO:0000256" key="9">
    <source>
        <dbReference type="ARBA" id="ARBA00023239"/>
    </source>
</evidence>
<feature type="modified residue" description="N6-carboxylysine" evidence="15">
    <location>
        <position position="125"/>
    </location>
</feature>
<dbReference type="Pfam" id="PF00920">
    <property type="entry name" value="ILVD_EDD_N"/>
    <property type="match status" value="1"/>
</dbReference>
<dbReference type="EMBL" id="JACJTQ010000051">
    <property type="protein sequence ID" value="MBD2694545.1"/>
    <property type="molecule type" value="Genomic_DNA"/>
</dbReference>
<comment type="caution">
    <text evidence="18">The sequence shown here is derived from an EMBL/GenBank/DDBJ whole genome shotgun (WGS) entry which is preliminary data.</text>
</comment>
<dbReference type="SUPFAM" id="SSF52016">
    <property type="entry name" value="LeuD/IlvD-like"/>
    <property type="match status" value="1"/>
</dbReference>
<dbReference type="InterPro" id="IPR042096">
    <property type="entry name" value="Dihydro-acid_dehy_C"/>
</dbReference>
<evidence type="ECO:0000256" key="3">
    <source>
        <dbReference type="ARBA" id="ARBA00022605"/>
    </source>
</evidence>
<evidence type="ECO:0000256" key="4">
    <source>
        <dbReference type="ARBA" id="ARBA00022714"/>
    </source>
</evidence>
<comment type="catalytic activity">
    <reaction evidence="11">
        <text>(2R)-2,3-dihydroxy-3-methylbutanoate = 3-methyl-2-oxobutanoate + H2O</text>
        <dbReference type="Rhea" id="RHEA:24809"/>
        <dbReference type="ChEBI" id="CHEBI:11851"/>
        <dbReference type="ChEBI" id="CHEBI:15377"/>
        <dbReference type="ChEBI" id="CHEBI:49072"/>
        <dbReference type="EC" id="4.2.1.9"/>
    </reaction>
    <physiologicalReaction direction="left-to-right" evidence="11">
        <dbReference type="Rhea" id="RHEA:24810"/>
    </physiologicalReaction>
</comment>
<evidence type="ECO:0000256" key="12">
    <source>
        <dbReference type="ARBA" id="ARBA00029436"/>
    </source>
</evidence>
<feature type="domain" description="Dihydroxy-acid/6-phosphogluconate dehydratase N-terminal" evidence="16">
    <location>
        <begin position="35"/>
        <end position="351"/>
    </location>
</feature>
<dbReference type="PROSITE" id="PS00886">
    <property type="entry name" value="ILVD_EDD_1"/>
    <property type="match status" value="1"/>
</dbReference>
<evidence type="ECO:0000259" key="16">
    <source>
        <dbReference type="Pfam" id="PF00920"/>
    </source>
</evidence>
<accession>A0ABR8JAC1</accession>
<sequence length="563" mass="58915">MPENLKSKVVTQGVQRSPNRAMLRAVGFKDEDFNKAIVGIANGYSTITPCNMGINQLAQRAESSVKNAGAMPQIFGTITISDGISMGTEGMKYSLVSREVIADSIETACTGQSMDGVLAIGGCDKNMPGAMLAIARMNIPAIFVYGGTIKPGHYNGKDLTVVSSFEAVGQYSAGKIDEAELLAVETRACPGAGSCGGMFTANTMSSAFEALGMSLPYSSTMAAEDAEKADSTEKSAFVLVEAIRKQILPRQIITRKSIENAISVIMAVGGSTNAVLHFLAIARAAGVELNLDDFETIRGRVPVLCDLKPSGKYVATDLHKAGGIPQVMKMLLAHDLLHGDCITISGETIAEVLADIPVEPRSDQDVIRPWDNPMYAQGHLAILKGNLATEGAVAKITGVKKPIITGPARVFESEESCLDAILAGKIKAGDVIIIRYEGPKGGPGMREMLAPTSAIIGAGLGDAVGLITDGRFSGGTYGMVVGHVAPEAAVGGNIALVEEGDSITIDANARLLQVNVSDVELASRRANWKPPAPRYTQGVLAKYAKLVASSSVGAVTDLDLFAN</sequence>
<evidence type="ECO:0000256" key="15">
    <source>
        <dbReference type="HAMAP-Rule" id="MF_00012"/>
    </source>
</evidence>
<dbReference type="Pfam" id="PF24877">
    <property type="entry name" value="ILV_EDD_C"/>
    <property type="match status" value="1"/>
</dbReference>
<keyword evidence="9 15" id="KW-0456">Lyase</keyword>
<keyword evidence="8 15" id="KW-0411">Iron-sulfur</keyword>
<keyword evidence="7 15" id="KW-0408">Iron</keyword>
<evidence type="ECO:0000313" key="19">
    <source>
        <dbReference type="Proteomes" id="UP000660381"/>
    </source>
</evidence>
<keyword evidence="10 15" id="KW-0100">Branched-chain amino acid biosynthesis</keyword>
<dbReference type="InterPro" id="IPR050165">
    <property type="entry name" value="DHAD_IlvD/Edd"/>
</dbReference>
<protein>
    <recommendedName>
        <fullName evidence="14 15">Dihydroxy-acid dehydratase</fullName>
        <shortName evidence="15">DAD</shortName>
        <ecNumber evidence="14 15">4.2.1.9</ecNumber>
    </recommendedName>
</protein>
<evidence type="ECO:0000256" key="11">
    <source>
        <dbReference type="ARBA" id="ARBA00029304"/>
    </source>
</evidence>
<evidence type="ECO:0000256" key="6">
    <source>
        <dbReference type="ARBA" id="ARBA00022842"/>
    </source>
</evidence>
<dbReference type="InterPro" id="IPR000581">
    <property type="entry name" value="ILV_EDD_N"/>
</dbReference>
<feature type="active site" description="Proton acceptor" evidence="15">
    <location>
        <position position="473"/>
    </location>
</feature>
<dbReference type="RefSeq" id="WP_190908711.1">
    <property type="nucleotide sequence ID" value="NZ_JACJTQ010000051.1"/>
</dbReference>
<evidence type="ECO:0000256" key="1">
    <source>
        <dbReference type="ARBA" id="ARBA00001946"/>
    </source>
</evidence>
<evidence type="ECO:0000256" key="5">
    <source>
        <dbReference type="ARBA" id="ARBA00022723"/>
    </source>
</evidence>
<dbReference type="PANTHER" id="PTHR21000:SF5">
    <property type="entry name" value="DIHYDROXY-ACID DEHYDRATASE, MITOCHONDRIAL"/>
    <property type="match status" value="1"/>
</dbReference>
<comment type="pathway">
    <text evidence="13 15">Amino-acid biosynthesis; L-isoleucine biosynthesis; L-isoleucine from 2-oxobutanoate: step 3/4.</text>
</comment>
<gene>
    <name evidence="15 18" type="primary">ilvD</name>
    <name evidence="18" type="ORF">H6G68_22825</name>
</gene>
<keyword evidence="6 15" id="KW-0460">Magnesium</keyword>
<dbReference type="Gene3D" id="3.50.30.80">
    <property type="entry name" value="IlvD/EDD C-terminal domain-like"/>
    <property type="match status" value="1"/>
</dbReference>
<feature type="binding site" evidence="15">
    <location>
        <position position="124"/>
    </location>
    <ligand>
        <name>Mg(2+)</name>
        <dbReference type="ChEBI" id="CHEBI:18420"/>
    </ligand>
</feature>
<dbReference type="InterPro" id="IPR037237">
    <property type="entry name" value="IlvD/EDD_N"/>
</dbReference>
<evidence type="ECO:0000256" key="13">
    <source>
        <dbReference type="ARBA" id="ARBA00029437"/>
    </source>
</evidence>
<name>A0ABR8JAC1_9NOST</name>
<evidence type="ECO:0000256" key="8">
    <source>
        <dbReference type="ARBA" id="ARBA00023014"/>
    </source>
</evidence>
<organism evidence="18 19">
    <name type="scientific">Anabaena catenula FACHB-362</name>
    <dbReference type="NCBI Taxonomy" id="2692877"/>
    <lineage>
        <taxon>Bacteria</taxon>
        <taxon>Bacillati</taxon>
        <taxon>Cyanobacteriota</taxon>
        <taxon>Cyanophyceae</taxon>
        <taxon>Nostocales</taxon>
        <taxon>Nostocaceae</taxon>
        <taxon>Anabaena</taxon>
    </lineage>
</organism>
<evidence type="ECO:0000256" key="10">
    <source>
        <dbReference type="ARBA" id="ARBA00023304"/>
    </source>
</evidence>
<evidence type="ECO:0000256" key="7">
    <source>
        <dbReference type="ARBA" id="ARBA00023004"/>
    </source>
</evidence>
<evidence type="ECO:0000256" key="14">
    <source>
        <dbReference type="ARBA" id="ARBA00029490"/>
    </source>
</evidence>
<reference evidence="18 19" key="1">
    <citation type="journal article" date="2020" name="ISME J.">
        <title>Comparative genomics reveals insights into cyanobacterial evolution and habitat adaptation.</title>
        <authorList>
            <person name="Chen M.Y."/>
            <person name="Teng W.K."/>
            <person name="Zhao L."/>
            <person name="Hu C.X."/>
            <person name="Zhou Y.K."/>
            <person name="Han B.P."/>
            <person name="Song L.R."/>
            <person name="Shu W.S."/>
        </authorList>
    </citation>
    <scope>NUCLEOTIDE SEQUENCE [LARGE SCALE GENOMIC DNA]</scope>
    <source>
        <strain evidence="18 19">FACHB-362</strain>
    </source>
</reference>
<feature type="binding site" evidence="15">
    <location>
        <position position="50"/>
    </location>
    <ligand>
        <name>[2Fe-2S] cluster</name>
        <dbReference type="ChEBI" id="CHEBI:190135"/>
    </ligand>
</feature>
<evidence type="ECO:0000256" key="2">
    <source>
        <dbReference type="ARBA" id="ARBA00006486"/>
    </source>
</evidence>
<dbReference type="NCBIfam" id="NF002068">
    <property type="entry name" value="PRK00911.1"/>
    <property type="match status" value="1"/>
</dbReference>
<evidence type="ECO:0000259" key="17">
    <source>
        <dbReference type="Pfam" id="PF24877"/>
    </source>
</evidence>
<keyword evidence="4 15" id="KW-0001">2Fe-2S</keyword>
<comment type="similarity">
    <text evidence="2 15">Belongs to the IlvD/Edd family.</text>
</comment>
<keyword evidence="19" id="KW-1185">Reference proteome</keyword>
<feature type="binding site" evidence="15">
    <location>
        <position position="82"/>
    </location>
    <ligand>
        <name>Mg(2+)</name>
        <dbReference type="ChEBI" id="CHEBI:18420"/>
    </ligand>
</feature>
<comment type="catalytic activity">
    <reaction evidence="15">
        <text>(2R,3R)-2,3-dihydroxy-3-methylpentanoate = (S)-3-methyl-2-oxopentanoate + H2O</text>
        <dbReference type="Rhea" id="RHEA:27694"/>
        <dbReference type="ChEBI" id="CHEBI:15377"/>
        <dbReference type="ChEBI" id="CHEBI:35146"/>
        <dbReference type="ChEBI" id="CHEBI:49258"/>
        <dbReference type="EC" id="4.2.1.9"/>
    </reaction>
</comment>
<keyword evidence="5 15" id="KW-0479">Metal-binding</keyword>
<comment type="function">
    <text evidence="15">Functions in the biosynthesis of branched-chain amino acids. Catalyzes the dehydration of (2R,3R)-2,3-dihydroxy-3-methylpentanoate (2,3-dihydroxy-3-methylvalerate) into 2-oxo-3-methylpentanoate (2-oxo-3-methylvalerate) and of (2R)-2,3-dihydroxy-3-methylbutanoate (2,3-dihydroxyisovalerate) into 2-oxo-3-methylbutanoate (2-oxoisovalerate), the penultimate precursor to L-isoleucine and L-valine, respectively.</text>
</comment>
<comment type="pathway">
    <text evidence="12 15">Amino-acid biosynthesis; L-valine biosynthesis; L-valine from pyruvate: step 3/4.</text>
</comment>
<keyword evidence="3 15" id="KW-0028">Amino-acid biosynthesis</keyword>
<dbReference type="InterPro" id="IPR056740">
    <property type="entry name" value="ILV_EDD_C"/>
</dbReference>
<dbReference type="Proteomes" id="UP000660381">
    <property type="component" value="Unassembled WGS sequence"/>
</dbReference>
<comment type="cofactor">
    <cofactor evidence="15">
        <name>[2Fe-2S] cluster</name>
        <dbReference type="ChEBI" id="CHEBI:190135"/>
    </cofactor>
    <text evidence="15">Binds 1 [2Fe-2S] cluster per subunit. This cluster acts as a Lewis acid cofactor.</text>
</comment>
<comment type="cofactor">
    <cofactor evidence="1 15">
        <name>Mg(2+)</name>
        <dbReference type="ChEBI" id="CHEBI:18420"/>
    </cofactor>
</comment>
<dbReference type="EC" id="4.2.1.9" evidence="14 15"/>
<dbReference type="PROSITE" id="PS00887">
    <property type="entry name" value="ILVD_EDD_2"/>
    <property type="match status" value="1"/>
</dbReference>
<dbReference type="GO" id="GO:0004160">
    <property type="term" value="F:dihydroxy-acid dehydratase activity"/>
    <property type="evidence" value="ECO:0007669"/>
    <property type="project" value="UniProtKB-EC"/>
</dbReference>
<comment type="subunit">
    <text evidence="15">Homodimer.</text>
</comment>
<feature type="domain" description="Dihydroxy-acid/6-phosphogluconate dehydratase C-terminal" evidence="17">
    <location>
        <begin position="365"/>
        <end position="554"/>
    </location>
</feature>
<dbReference type="SUPFAM" id="SSF143975">
    <property type="entry name" value="IlvD/EDD N-terminal domain-like"/>
    <property type="match status" value="1"/>
</dbReference>
<evidence type="ECO:0000313" key="18">
    <source>
        <dbReference type="EMBL" id="MBD2694545.1"/>
    </source>
</evidence>
<comment type="caution">
    <text evidence="15">Lacks conserved residue(s) required for the propagation of feature annotation.</text>
</comment>